<dbReference type="Proteomes" id="UP000272537">
    <property type="component" value="Unassembled WGS sequence"/>
</dbReference>
<feature type="domain" description="Internalin I Ig-like" evidence="5">
    <location>
        <begin position="452"/>
        <end position="528"/>
    </location>
</feature>
<dbReference type="Proteomes" id="UP000528151">
    <property type="component" value="Unassembled WGS sequence"/>
</dbReference>
<dbReference type="RefSeq" id="WP_003727281.1">
    <property type="nucleotide sequence ID" value="NC_021825.2"/>
</dbReference>
<dbReference type="InterPro" id="IPR050328">
    <property type="entry name" value="Dev_Immune_Receptor"/>
</dbReference>
<dbReference type="InterPro" id="IPR025875">
    <property type="entry name" value="Leu-rich_rpt_4"/>
</dbReference>
<protein>
    <submittedName>
        <fullName evidence="10">Internalin-A</fullName>
    </submittedName>
    <submittedName>
        <fullName evidence="8">Leucine-rich repeat domain-containing protein</fullName>
    </submittedName>
</protein>
<dbReference type="InterPro" id="IPR032675">
    <property type="entry name" value="LRR_dom_sf"/>
</dbReference>
<dbReference type="EMBL" id="AABGUK010000001">
    <property type="protein sequence ID" value="EAH4241109.1"/>
    <property type="molecule type" value="Genomic_DNA"/>
</dbReference>
<dbReference type="Proteomes" id="UP000489121">
    <property type="component" value="Unassembled WGS sequence"/>
</dbReference>
<evidence type="ECO:0000256" key="4">
    <source>
        <dbReference type="SAM" id="MobiDB-lite"/>
    </source>
</evidence>
<evidence type="ECO:0000256" key="3">
    <source>
        <dbReference type="ARBA" id="ARBA00022737"/>
    </source>
</evidence>
<evidence type="ECO:0000313" key="10">
    <source>
        <dbReference type="EMBL" id="RKA11151.1"/>
    </source>
</evidence>
<dbReference type="KEGG" id="lmok:CQ02_02975"/>
<dbReference type="PANTHER" id="PTHR24373">
    <property type="entry name" value="SLIT RELATED LEUCINE-RICH REPEAT NEURONAL PROTEIN"/>
    <property type="match status" value="1"/>
</dbReference>
<dbReference type="Pfam" id="PF18981">
    <property type="entry name" value="InlK_D3"/>
    <property type="match status" value="2"/>
</dbReference>
<dbReference type="PROSITE" id="PS51450">
    <property type="entry name" value="LRR"/>
    <property type="match status" value="3"/>
</dbReference>
<evidence type="ECO:0000313" key="15">
    <source>
        <dbReference type="Proteomes" id="UP000528151"/>
    </source>
</evidence>
<dbReference type="EMBL" id="AABBZO010000008">
    <property type="protein sequence ID" value="EAG4462297.1"/>
    <property type="molecule type" value="Genomic_DNA"/>
</dbReference>
<dbReference type="InterPro" id="IPR044056">
    <property type="entry name" value="InlI_Ig-like"/>
</dbReference>
<dbReference type="GO" id="GO:0031012">
    <property type="term" value="C:extracellular matrix"/>
    <property type="evidence" value="ECO:0007669"/>
    <property type="project" value="TreeGrafter"/>
</dbReference>
<reference evidence="10 11" key="1">
    <citation type="journal article" date="2018" name="BMC Genomics">
        <title>Genes significantly associated with lineage II food isolates of Listeria monocytogenes.</title>
        <authorList>
            <person name="Pirone-Davies C."/>
            <person name="Chen Y."/>
            <person name="Pightling A."/>
            <person name="Ryan G."/>
            <person name="Wang Y."/>
            <person name="Yao K."/>
            <person name="Hoffmann M."/>
            <person name="Allard M.W."/>
        </authorList>
    </citation>
    <scope>NUCLEOTIDE SEQUENCE [LARGE SCALE GENOMIC DNA]</scope>
    <source>
        <strain evidence="10 11">PNUSAL000550</strain>
    </source>
</reference>
<dbReference type="Gene3D" id="3.80.10.10">
    <property type="entry name" value="Ribonuclease Inhibitor"/>
    <property type="match status" value="1"/>
</dbReference>
<dbReference type="EMBL" id="AALGDA010000096">
    <property type="protein sequence ID" value="ECY9784349.1"/>
    <property type="molecule type" value="Genomic_DNA"/>
</dbReference>
<reference evidence="9 13" key="3">
    <citation type="submission" date="2019-09" db="EMBL/GenBank/DDBJ databases">
        <authorList>
            <consortium name="PulseNet: The National Subtyping Network for Foodborne Disease Surveillance"/>
            <person name="Tarr C.L."/>
            <person name="Trees E."/>
            <person name="Katz L.S."/>
            <person name="Carleton-Romer H.A."/>
            <person name="Stroika S."/>
            <person name="Kucerova Z."/>
            <person name="Roache K.F."/>
            <person name="Sabol A.L."/>
            <person name="Besser J."/>
            <person name="Gerner-Smidt P."/>
        </authorList>
    </citation>
    <scope>NUCLEOTIDE SEQUENCE [LARGE SCALE GENOMIC DNA]</scope>
    <source>
        <strain evidence="9 13">PNUSAL005692</strain>
    </source>
</reference>
<dbReference type="Pfam" id="PF12799">
    <property type="entry name" value="LRR_4"/>
    <property type="match status" value="1"/>
</dbReference>
<organism evidence="8 14">
    <name type="scientific">Listeria monocytogenes</name>
    <dbReference type="NCBI Taxonomy" id="1639"/>
    <lineage>
        <taxon>Bacteria</taxon>
        <taxon>Bacillati</taxon>
        <taxon>Bacillota</taxon>
        <taxon>Bacilli</taxon>
        <taxon>Bacillales</taxon>
        <taxon>Listeriaceae</taxon>
        <taxon>Listeria</taxon>
    </lineage>
</organism>
<evidence type="ECO:0000313" key="12">
    <source>
        <dbReference type="Proteomes" id="UP000365297"/>
    </source>
</evidence>
<name>A0A0B8RIP9_LISMN</name>
<reference evidence="8 14" key="2">
    <citation type="submission" date="2019-04" db="EMBL/GenBank/DDBJ databases">
        <authorList>
            <consortium name="GenomeTrakr: Next Generation Sequencing Network for Food Pathogen Tracability"/>
        </authorList>
    </citation>
    <scope>NUCLEOTIDE SEQUENCE [LARGE SCALE GENOMIC DNA]</scope>
    <source>
        <strain evidence="7 15">CFSAN063727</strain>
        <strain evidence="6 12">FDA00007096</strain>
        <strain evidence="8 14">LS1344</strain>
    </source>
</reference>
<proteinExistence type="predicted"/>
<dbReference type="GO" id="GO:0005615">
    <property type="term" value="C:extracellular space"/>
    <property type="evidence" value="ECO:0007669"/>
    <property type="project" value="TreeGrafter"/>
</dbReference>
<accession>A0A0B8RIP9</accession>
<dbReference type="EMBL" id="AAAIXK010000006">
    <property type="protein sequence ID" value="EAC5551059.1"/>
    <property type="molecule type" value="Genomic_DNA"/>
</dbReference>
<evidence type="ECO:0000313" key="13">
    <source>
        <dbReference type="Proteomes" id="UP000489121"/>
    </source>
</evidence>
<evidence type="ECO:0000313" key="11">
    <source>
        <dbReference type="Proteomes" id="UP000272537"/>
    </source>
</evidence>
<dbReference type="EMBL" id="QXLS01000001">
    <property type="protein sequence ID" value="RKA11151.1"/>
    <property type="molecule type" value="Genomic_DNA"/>
</dbReference>
<dbReference type="Proteomes" id="UP000365297">
    <property type="component" value="Unassembled WGS sequence"/>
</dbReference>
<keyword evidence="3" id="KW-0677">Repeat</keyword>
<dbReference type="InterPro" id="IPR001611">
    <property type="entry name" value="Leu-rich_rpt"/>
</dbReference>
<evidence type="ECO:0000313" key="9">
    <source>
        <dbReference type="EMBL" id="ECY9784349.1"/>
    </source>
</evidence>
<comment type="caution">
    <text evidence="8">The sequence shown here is derived from an EMBL/GenBank/DDBJ whole genome shotgun (WGS) entry which is preliminary data.</text>
</comment>
<dbReference type="InterPro" id="IPR013783">
    <property type="entry name" value="Ig-like_fold"/>
</dbReference>
<evidence type="ECO:0000313" key="14">
    <source>
        <dbReference type="Proteomes" id="UP000527632"/>
    </source>
</evidence>
<dbReference type="PANTHER" id="PTHR24373:SF370">
    <property type="entry name" value="FISH-LIPS, ISOFORM E"/>
    <property type="match status" value="1"/>
</dbReference>
<feature type="domain" description="Internalin I Ig-like" evidence="5">
    <location>
        <begin position="375"/>
        <end position="447"/>
    </location>
</feature>
<evidence type="ECO:0000256" key="1">
    <source>
        <dbReference type="ARBA" id="ARBA00022614"/>
    </source>
</evidence>
<dbReference type="Gene3D" id="2.60.40.10">
    <property type="entry name" value="Immunoglobulins"/>
    <property type="match status" value="2"/>
</dbReference>
<evidence type="ECO:0000259" key="5">
    <source>
        <dbReference type="Pfam" id="PF18981"/>
    </source>
</evidence>
<feature type="compositionally biased region" description="Basic and acidic residues" evidence="4">
    <location>
        <begin position="30"/>
        <end position="44"/>
    </location>
</feature>
<dbReference type="SUPFAM" id="SSF52058">
    <property type="entry name" value="L domain-like"/>
    <property type="match status" value="1"/>
</dbReference>
<dbReference type="AlphaFoldDB" id="A0A0B8RIP9"/>
<keyword evidence="2" id="KW-0732">Signal</keyword>
<gene>
    <name evidence="10" type="primary">inla_2</name>
    <name evidence="6" type="ORF">ARY78_11525</name>
    <name evidence="7" type="ORF">CA369_08365</name>
    <name evidence="10" type="ORF">DYZ80_00684</name>
    <name evidence="8" type="ORF">E5F58_03730</name>
    <name evidence="9" type="ORF">F6515_15340</name>
</gene>
<evidence type="ECO:0000313" key="6">
    <source>
        <dbReference type="EMBL" id="EAC5551059.1"/>
    </source>
</evidence>
<evidence type="ECO:0000313" key="8">
    <source>
        <dbReference type="EMBL" id="EAH4241109.1"/>
    </source>
</evidence>
<feature type="region of interest" description="Disordered" evidence="4">
    <location>
        <begin position="30"/>
        <end position="52"/>
    </location>
</feature>
<dbReference type="NCBIfam" id="NF033932">
    <property type="entry name" value="LapB_rpt_80"/>
    <property type="match status" value="1"/>
</dbReference>
<dbReference type="Proteomes" id="UP000527632">
    <property type="component" value="Unassembled WGS sequence"/>
</dbReference>
<keyword evidence="1" id="KW-0433">Leucine-rich repeat</keyword>
<sequence>MKFNWKVVLLFVLILALIVPVYSKAVETGKELPKSPELQDDKSSTLKNVNTPKNLKASPLTIPANSTIADLFPDEGMAKTVANQLGRTENNNFQTPTKTDWKVDDVVTEVELNRMWYLTSVATIGSIEGIQYLPNLYNVQLQFDDQCKDLSPFLKAPNGYPQLYRLNINNGNISDISPLTELSAPTLKYIDLAGNNISDLSLFKKLPNKLPSLEEISVERNNISDVSPLADFASTKIKVFDLDDNHITDLSSLTNNKMPNLQRLYVRSQSFYVETPVVTSSKYEFSLQPSVFGITKPVKITATNPKATIDPITSKITYSAEVMAKRPKYSSNRVSGVSGVTYSWDEDIPFNGSNNLVEYNGTFYKPLTYVEPPQVVSYNSGLTYELGTPLTEQQFLNDLNVITDQPTTITTNFDKVLKDVNSVGFYPVTIKASNIEGNTEFTTSVLIKYKPPVITADAEYTYLVGDKVNATQFRADVNATLTGEGTLRDDFIYKVRLNTAGDYVVTLSSPKSGYYKQDAIPVTVIVHVKELLELQIPDEFRMDIDANADSVPISDKKQTLTCYGSSGKAELEVIDRRTVRQGWTITGAMTPFTNSGGDILQTSLKYQSKSPSSSPIYLNTTNQPIEKKQSAVTDPKYDSTIVNLEDSLSMEIEPNDALVNDSYESKITWTLEDAPRP</sequence>
<evidence type="ECO:0000313" key="7">
    <source>
        <dbReference type="EMBL" id="EAG4462297.1"/>
    </source>
</evidence>
<evidence type="ECO:0000256" key="2">
    <source>
        <dbReference type="ARBA" id="ARBA00022729"/>
    </source>
</evidence>